<reference evidence="2 3" key="1">
    <citation type="submission" date="2019-07" db="EMBL/GenBank/DDBJ databases">
        <title>Whole genome shotgun sequence of Empedobacter brevis NBRC 14943.</title>
        <authorList>
            <person name="Hosoyama A."/>
            <person name="Uohara A."/>
            <person name="Ohji S."/>
            <person name="Ichikawa N."/>
        </authorList>
    </citation>
    <scope>NUCLEOTIDE SEQUENCE [LARGE SCALE GENOMIC DNA]</scope>
    <source>
        <strain evidence="2 3">NBRC 14943</strain>
    </source>
</reference>
<dbReference type="Gene3D" id="2.130.10.10">
    <property type="entry name" value="YVTN repeat-like/Quinoprotein amine dehydrogenase"/>
    <property type="match status" value="1"/>
</dbReference>
<dbReference type="PANTHER" id="PTHR47199">
    <property type="entry name" value="PHOTOSYSTEM II STABILITY/ASSEMBLY FACTOR HCF136, CHLOROPLASTIC"/>
    <property type="match status" value="1"/>
</dbReference>
<organism evidence="2 3">
    <name type="scientific">Empedobacter brevis NBRC 14943 = ATCC 43319</name>
    <dbReference type="NCBI Taxonomy" id="1218108"/>
    <lineage>
        <taxon>Bacteria</taxon>
        <taxon>Pseudomonadati</taxon>
        <taxon>Bacteroidota</taxon>
        <taxon>Flavobacteriia</taxon>
        <taxon>Flavobacteriales</taxon>
        <taxon>Weeksellaceae</taxon>
        <taxon>Empedobacter</taxon>
    </lineage>
</organism>
<accession>A0A511NFT0</accession>
<evidence type="ECO:0000256" key="1">
    <source>
        <dbReference type="SAM" id="SignalP"/>
    </source>
</evidence>
<feature type="signal peptide" evidence="1">
    <location>
        <begin position="1"/>
        <end position="28"/>
    </location>
</feature>
<dbReference type="Proteomes" id="UP000321245">
    <property type="component" value="Unassembled WGS sequence"/>
</dbReference>
<evidence type="ECO:0000313" key="3">
    <source>
        <dbReference type="Proteomes" id="UP000321245"/>
    </source>
</evidence>
<dbReference type="EMBL" id="BJXC01000008">
    <property type="protein sequence ID" value="GEM51665.1"/>
    <property type="molecule type" value="Genomic_DNA"/>
</dbReference>
<dbReference type="STRING" id="1218108.GCA_000382425_02768"/>
<sequence length="447" mass="47554">MVTIKLTLIMKIKLLSLLSIAISAISYGQTYTTQNSGIPVQSFGAREYSIVDPTTAWITYFDGAGTQTYPKYVGVTTNGGTNWKANLVSNLPSNALISDVGAINGTTAFIVTAPASGSGTANGLWKTTNGGANWAKVSGVFSNGSFGNIVHFFDANNGLVIGDPLNGKYEMYKTTDGGNTWTTLSTAPSPLTNEEYGYVAGRVFLGEDLWLTSSTGRILHTKDRGMTWDSYFSPVDDFSGESSSANMSFSSSTYGLLVDNTGLLWYTEDGGENWDLKTASNYYDGDLSYIPGSDGVFISTGFSTESSLGTGSSYTNDNGATWTKIDEDIQRLFIGAYDCESIWVGHYTSDTSGTGGVLKLNGIPGCSLSTNEQTVSKVELKAVVNGGVLNMISNKEIKSVLVGDLTGTRLAEVNAKNVNISALKAGVYFARVAYTDGSYGTVKFIVK</sequence>
<evidence type="ECO:0008006" key="4">
    <source>
        <dbReference type="Google" id="ProtNLM"/>
    </source>
</evidence>
<dbReference type="AlphaFoldDB" id="A0A511NFT0"/>
<comment type="caution">
    <text evidence="2">The sequence shown here is derived from an EMBL/GenBank/DDBJ whole genome shotgun (WGS) entry which is preliminary data.</text>
</comment>
<dbReference type="SUPFAM" id="SSF110296">
    <property type="entry name" value="Oligoxyloglucan reducing end-specific cellobiohydrolase"/>
    <property type="match status" value="2"/>
</dbReference>
<dbReference type="PANTHER" id="PTHR47199:SF2">
    <property type="entry name" value="PHOTOSYSTEM II STABILITY_ASSEMBLY FACTOR HCF136, CHLOROPLASTIC"/>
    <property type="match status" value="1"/>
</dbReference>
<keyword evidence="1" id="KW-0732">Signal</keyword>
<dbReference type="InterPro" id="IPR015943">
    <property type="entry name" value="WD40/YVTN_repeat-like_dom_sf"/>
</dbReference>
<keyword evidence="3" id="KW-1185">Reference proteome</keyword>
<gene>
    <name evidence="2" type="ORF">EB1_14550</name>
</gene>
<feature type="chain" id="PRO_5022057261" description="Photosynthesis system II assembly factor Ycf48/Hcf136-like domain-containing protein" evidence="1">
    <location>
        <begin position="29"/>
        <end position="447"/>
    </location>
</feature>
<evidence type="ECO:0000313" key="2">
    <source>
        <dbReference type="EMBL" id="GEM51665.1"/>
    </source>
</evidence>
<name>A0A511NFT0_9FLAO</name>
<protein>
    <recommendedName>
        <fullName evidence="4">Photosynthesis system II assembly factor Ycf48/Hcf136-like domain-containing protein</fullName>
    </recommendedName>
</protein>
<proteinExistence type="predicted"/>